<dbReference type="InterPro" id="IPR014001">
    <property type="entry name" value="Helicase_ATP-bd"/>
</dbReference>
<evidence type="ECO:0000256" key="12">
    <source>
        <dbReference type="SAM" id="MobiDB-lite"/>
    </source>
</evidence>
<comment type="caution">
    <text evidence="17">The sequence shown here is derived from an EMBL/GenBank/DDBJ whole genome shotgun (WGS) entry which is preliminary data.</text>
</comment>
<feature type="compositionally biased region" description="Acidic residues" evidence="12">
    <location>
        <begin position="527"/>
        <end position="541"/>
    </location>
</feature>
<dbReference type="Pfam" id="PF07533">
    <property type="entry name" value="BRK"/>
    <property type="match status" value="1"/>
</dbReference>
<dbReference type="SUPFAM" id="SSF52540">
    <property type="entry name" value="P-loop containing nucleoside triphosphate hydrolases"/>
    <property type="match status" value="2"/>
</dbReference>
<feature type="region of interest" description="Disordered" evidence="12">
    <location>
        <begin position="198"/>
        <end position="231"/>
    </location>
</feature>
<feature type="domain" description="Helicase ATP-binding" evidence="13">
    <location>
        <begin position="616"/>
        <end position="781"/>
    </location>
</feature>
<evidence type="ECO:0000256" key="4">
    <source>
        <dbReference type="ARBA" id="ARBA00022806"/>
    </source>
</evidence>
<evidence type="ECO:0000313" key="18">
    <source>
        <dbReference type="Proteomes" id="UP001367676"/>
    </source>
</evidence>
<evidence type="ECO:0000256" key="6">
    <source>
        <dbReference type="ARBA" id="ARBA00022853"/>
    </source>
</evidence>
<dbReference type="InterPro" id="IPR000330">
    <property type="entry name" value="SNF2_N"/>
</dbReference>
<accession>A0AAN9TTP6</accession>
<feature type="compositionally biased region" description="Basic and acidic residues" evidence="12">
    <location>
        <begin position="454"/>
        <end position="467"/>
    </location>
</feature>
<dbReference type="InterPro" id="IPR038718">
    <property type="entry name" value="SNF2-like_sf"/>
</dbReference>
<evidence type="ECO:0000256" key="11">
    <source>
        <dbReference type="ARBA" id="ARBA00023242"/>
    </source>
</evidence>
<dbReference type="PROSITE" id="PS51666">
    <property type="entry name" value="QLQ"/>
    <property type="match status" value="1"/>
</dbReference>
<dbReference type="InterPro" id="IPR014012">
    <property type="entry name" value="HSA_dom"/>
</dbReference>
<keyword evidence="11" id="KW-0539">Nucleus</keyword>
<dbReference type="GO" id="GO:0006325">
    <property type="term" value="P:chromatin organization"/>
    <property type="evidence" value="ECO:0007669"/>
    <property type="project" value="UniProtKB-KW"/>
</dbReference>
<dbReference type="Gene3D" id="3.40.50.300">
    <property type="entry name" value="P-loop containing nucleotide triphosphate hydrolases"/>
    <property type="match status" value="1"/>
</dbReference>
<name>A0AAN9TTP6_9HEMI</name>
<proteinExistence type="predicted"/>
<dbReference type="FunFam" id="3.40.50.300:FF:003020">
    <property type="entry name" value="SNF2-related domain-containing protein"/>
    <property type="match status" value="1"/>
</dbReference>
<evidence type="ECO:0000259" key="16">
    <source>
        <dbReference type="PROSITE" id="PS51666"/>
    </source>
</evidence>
<dbReference type="PROSITE" id="PS51204">
    <property type="entry name" value="HSA"/>
    <property type="match status" value="1"/>
</dbReference>
<keyword evidence="10" id="KW-0804">Transcription</keyword>
<dbReference type="GO" id="GO:0048731">
    <property type="term" value="P:system development"/>
    <property type="evidence" value="ECO:0007669"/>
    <property type="project" value="UniProtKB-ARBA"/>
</dbReference>
<dbReference type="Gene3D" id="1.20.5.170">
    <property type="match status" value="1"/>
</dbReference>
<dbReference type="SUPFAM" id="SSF160481">
    <property type="entry name" value="BRK domain-like"/>
    <property type="match status" value="1"/>
</dbReference>
<feature type="domain" description="QLQ" evidence="16">
    <location>
        <begin position="142"/>
        <end position="177"/>
    </location>
</feature>
<dbReference type="GO" id="GO:0005634">
    <property type="term" value="C:nucleus"/>
    <property type="evidence" value="ECO:0007669"/>
    <property type="project" value="UniProtKB-SubCell"/>
</dbReference>
<reference evidence="17 18" key="1">
    <citation type="submission" date="2024-03" db="EMBL/GenBank/DDBJ databases">
        <title>Adaptation during the transition from Ophiocordyceps entomopathogen to insect associate is accompanied by gene loss and intensified selection.</title>
        <authorList>
            <person name="Ward C.M."/>
            <person name="Onetto C.A."/>
            <person name="Borneman A.R."/>
        </authorList>
    </citation>
    <scope>NUCLEOTIDE SEQUENCE [LARGE SCALE GENOMIC DNA]</scope>
    <source>
        <strain evidence="17">AWRI1</strain>
        <tissue evidence="17">Single Adult Female</tissue>
    </source>
</reference>
<dbReference type="FunFam" id="3.40.50.10810:FF:000008">
    <property type="entry name" value="Chromatin structure-remodeling complex subunit snf21"/>
    <property type="match status" value="1"/>
</dbReference>
<feature type="compositionally biased region" description="Basic residues" evidence="12">
    <location>
        <begin position="1256"/>
        <end position="1272"/>
    </location>
</feature>
<dbReference type="SMART" id="SM00592">
    <property type="entry name" value="BRK"/>
    <property type="match status" value="1"/>
</dbReference>
<dbReference type="GO" id="GO:0042393">
    <property type="term" value="F:histone binding"/>
    <property type="evidence" value="ECO:0007669"/>
    <property type="project" value="InterPro"/>
</dbReference>
<dbReference type="CDD" id="cd18793">
    <property type="entry name" value="SF2_C_SNF"/>
    <property type="match status" value="1"/>
</dbReference>
<dbReference type="GO" id="GO:0048513">
    <property type="term" value="P:animal organ development"/>
    <property type="evidence" value="ECO:0007669"/>
    <property type="project" value="UniProtKB-ARBA"/>
</dbReference>
<evidence type="ECO:0000256" key="3">
    <source>
        <dbReference type="ARBA" id="ARBA00022801"/>
    </source>
</evidence>
<dbReference type="Pfam" id="PF00271">
    <property type="entry name" value="Helicase_C"/>
    <property type="match status" value="1"/>
</dbReference>
<keyword evidence="6" id="KW-0156">Chromatin regulator</keyword>
<dbReference type="CDD" id="cd17996">
    <property type="entry name" value="DEXHc_SMARCA2_SMARCA4"/>
    <property type="match status" value="1"/>
</dbReference>
<dbReference type="PROSITE" id="PS51194">
    <property type="entry name" value="HELICASE_CTER"/>
    <property type="match status" value="1"/>
</dbReference>
<dbReference type="SMART" id="SM00490">
    <property type="entry name" value="HELICc"/>
    <property type="match status" value="1"/>
</dbReference>
<dbReference type="InterPro" id="IPR029295">
    <property type="entry name" value="SnAC"/>
</dbReference>
<dbReference type="Pfam" id="PF00176">
    <property type="entry name" value="SNF2-rel_dom"/>
    <property type="match status" value="1"/>
</dbReference>
<keyword evidence="4" id="KW-0347">Helicase</keyword>
<evidence type="ECO:0000256" key="5">
    <source>
        <dbReference type="ARBA" id="ARBA00022840"/>
    </source>
</evidence>
<dbReference type="InterPro" id="IPR037259">
    <property type="entry name" value="BRK_sf"/>
</dbReference>
<dbReference type="Pfam" id="PF14619">
    <property type="entry name" value="SnAC"/>
    <property type="match status" value="1"/>
</dbReference>
<feature type="compositionally biased region" description="Pro residues" evidence="12">
    <location>
        <begin position="210"/>
        <end position="222"/>
    </location>
</feature>
<dbReference type="PANTHER" id="PTHR10799">
    <property type="entry name" value="SNF2/RAD54 HELICASE FAMILY"/>
    <property type="match status" value="1"/>
</dbReference>
<evidence type="ECO:0008006" key="19">
    <source>
        <dbReference type="Google" id="ProtNLM"/>
    </source>
</evidence>
<dbReference type="SMART" id="SM00951">
    <property type="entry name" value="QLQ"/>
    <property type="match status" value="1"/>
</dbReference>
<feature type="domain" description="Helicase C-terminal" evidence="14">
    <location>
        <begin position="934"/>
        <end position="1097"/>
    </location>
</feature>
<feature type="region of interest" description="Disordered" evidence="12">
    <location>
        <begin position="516"/>
        <end position="559"/>
    </location>
</feature>
<feature type="domain" description="HSA" evidence="15">
    <location>
        <begin position="342"/>
        <end position="414"/>
    </location>
</feature>
<dbReference type="PROSITE" id="PS51192">
    <property type="entry name" value="HELICASE_ATP_BIND_1"/>
    <property type="match status" value="1"/>
</dbReference>
<dbReference type="Gene3D" id="3.40.5.120">
    <property type="match status" value="1"/>
</dbReference>
<protein>
    <recommendedName>
        <fullName evidence="19">ATP-dependent helicase brm</fullName>
    </recommendedName>
</protein>
<dbReference type="Proteomes" id="UP001367676">
    <property type="component" value="Unassembled WGS sequence"/>
</dbReference>
<keyword evidence="3" id="KW-0378">Hydrolase</keyword>
<evidence type="ECO:0000256" key="9">
    <source>
        <dbReference type="ARBA" id="ARBA00023159"/>
    </source>
</evidence>
<dbReference type="GO" id="GO:0016787">
    <property type="term" value="F:hydrolase activity"/>
    <property type="evidence" value="ECO:0007669"/>
    <property type="project" value="UniProtKB-KW"/>
</dbReference>
<dbReference type="Pfam" id="PF08880">
    <property type="entry name" value="QLQ"/>
    <property type="match status" value="1"/>
</dbReference>
<keyword evidence="5" id="KW-0067">ATP-binding</keyword>
<dbReference type="Pfam" id="PF07529">
    <property type="entry name" value="HSA"/>
    <property type="match status" value="1"/>
</dbReference>
<dbReference type="InterPro" id="IPR006576">
    <property type="entry name" value="BRK_domain"/>
</dbReference>
<dbReference type="GO" id="GO:0005524">
    <property type="term" value="F:ATP binding"/>
    <property type="evidence" value="ECO:0007669"/>
    <property type="project" value="UniProtKB-KW"/>
</dbReference>
<organism evidence="17 18">
    <name type="scientific">Parthenolecanium corni</name>
    <dbReference type="NCBI Taxonomy" id="536013"/>
    <lineage>
        <taxon>Eukaryota</taxon>
        <taxon>Metazoa</taxon>
        <taxon>Ecdysozoa</taxon>
        <taxon>Arthropoda</taxon>
        <taxon>Hexapoda</taxon>
        <taxon>Insecta</taxon>
        <taxon>Pterygota</taxon>
        <taxon>Neoptera</taxon>
        <taxon>Paraneoptera</taxon>
        <taxon>Hemiptera</taxon>
        <taxon>Sternorrhyncha</taxon>
        <taxon>Coccoidea</taxon>
        <taxon>Coccidae</taxon>
        <taxon>Parthenolecanium</taxon>
    </lineage>
</organism>
<sequence length="1272" mass="145400">MAAPTPQSMPPPQAPYPIAPPSPSTNIPTQATVMPQYSHNLSVPSQKPSPTLMNGSECLAPQPPMPSTQPYPHHVPANNLPQPPPGVMANNLPQPPPNAMADLQRAIDTMEAKGMQEDPRYPQLLALRARQGNGQTNSGRQMFAANQLQQLRAQIMAYRMLARNQPLSNELTLAIQGKKFDAIPPANVLARLGEPSEVAEPAAATSDVAPPVPAPTQQPTPVGPQATSQKINRVSSIPKPCGIDPLLILQERENRIASRIAHRMEELTNLPTNMSDDLRIKAEIEYRSLRELNFQRQLRAEVLACTRRATTLETAVNIKAYKRTKCQGLREARATEKLEKQKKLEADRKKRQKHQEYLNTVLQHSKDLKEYHKNNQARIARLNKAVLLYHANAEREQKKEQERIEKERMRRLIAEDEEGYRKLIDQKKDKRLALLLSQTDEYISKLTEMVKQHKVEQCRKQEEEEKKKKTKKRREAKSNLDEDDNSQLSDMPVCVVEIATGKKLKGEDAPLASQISSWLESHPGWEVNDDSDDDEDEEDDEGGSRKKTDEDKSANIDAKEVILKAKTEDDEYKNPSEEHTYYSIAHTIHESITEQASIMVNGKLKEYQIKGLEWLVSLYNNNLNGILADEMGLGKTIQTIGLVTYLMEGKKVNGPFLIIVPLSTLSNWKLEFEKWAPSVFIVAYKGPPATRRKLQEQIRSTNFNVLLTTYEYVIKDKSVLGKIHWKHMIIDEGHRMKNDHCKLTQVLNAHYQVPHRLLLTGTPLQNKLPELWALLNFLLPSIFKSCSTFEDWFNAPFATTGEKVELNEEETILIIRRLHKVLRPFLLRRLKKEVESQLPDKVEYIIKCDMSGLQRVLYRHMQSQGVLLTDGSEKGKQGKGGAKALMNTYVQLRKICNHPFLFQHIEEKYCDFVEAASGVIIGPDLYRVSGKFELLDRILPKLKATNHRVLLFCQMTQLMTVLEDYFNWKGFLYMRLDGTTKADDRGDLLKRFNDPQSEYFIFLLSTRAGGLGLNLQTADTVIIFDSDWNPHQDLQAQDRAHRIGQKNEVRVLRLMTVNSVEERILAAAKYKLNMDEKVIQAGMFNQKSTGSERQQMLHTILHQDGDDEEENELPDDETINQMIARSETEFETFQKMDAERLQEEQNCPNPKSRLVEEDELPEWLVRDDEEVEKLTDEDADTVTGMGRGSRTRKEVDYTDSLTEKEWLKAIDDTIEDFSGDEEEVAKPAKKTRKKSKRRGSISDDDDDDDDEGGSYSKKKKKKTTKKMKQNRR</sequence>
<keyword evidence="7" id="KW-0805">Transcription regulation</keyword>
<dbReference type="GO" id="GO:0006355">
    <property type="term" value="P:regulation of DNA-templated transcription"/>
    <property type="evidence" value="ECO:0007669"/>
    <property type="project" value="InterPro"/>
</dbReference>
<dbReference type="InterPro" id="IPR014978">
    <property type="entry name" value="Gln-Leu-Gln_QLQ"/>
</dbReference>
<dbReference type="FunFam" id="1.20.5.170:FF:000008">
    <property type="entry name" value="probable global transcription activator SNF2L2 isoform X1"/>
    <property type="match status" value="1"/>
</dbReference>
<dbReference type="InterPro" id="IPR001650">
    <property type="entry name" value="Helicase_C-like"/>
</dbReference>
<feature type="region of interest" description="Disordered" evidence="12">
    <location>
        <begin position="1215"/>
        <end position="1272"/>
    </location>
</feature>
<dbReference type="GO" id="GO:0004386">
    <property type="term" value="F:helicase activity"/>
    <property type="evidence" value="ECO:0007669"/>
    <property type="project" value="UniProtKB-KW"/>
</dbReference>
<keyword evidence="8" id="KW-0103">Bromodomain</keyword>
<feature type="compositionally biased region" description="Polar residues" evidence="12">
    <location>
        <begin position="26"/>
        <end position="54"/>
    </location>
</feature>
<evidence type="ECO:0000256" key="2">
    <source>
        <dbReference type="ARBA" id="ARBA00022741"/>
    </source>
</evidence>
<dbReference type="SMART" id="SM01314">
    <property type="entry name" value="SnAC"/>
    <property type="match status" value="1"/>
</dbReference>
<dbReference type="SMART" id="SM00487">
    <property type="entry name" value="DEXDc"/>
    <property type="match status" value="1"/>
</dbReference>
<evidence type="ECO:0000256" key="1">
    <source>
        <dbReference type="ARBA" id="ARBA00004123"/>
    </source>
</evidence>
<dbReference type="InterPro" id="IPR049730">
    <property type="entry name" value="SNF2/RAD54-like_C"/>
</dbReference>
<gene>
    <name evidence="17" type="ORF">V9T40_006675</name>
</gene>
<evidence type="ECO:0000259" key="14">
    <source>
        <dbReference type="PROSITE" id="PS51194"/>
    </source>
</evidence>
<feature type="compositionally biased region" description="Basic and acidic residues" evidence="12">
    <location>
        <begin position="542"/>
        <end position="559"/>
    </location>
</feature>
<feature type="compositionally biased region" description="Pro residues" evidence="12">
    <location>
        <begin position="7"/>
        <end position="23"/>
    </location>
</feature>
<keyword evidence="2" id="KW-0547">Nucleotide-binding</keyword>
<evidence type="ECO:0000256" key="10">
    <source>
        <dbReference type="ARBA" id="ARBA00023163"/>
    </source>
</evidence>
<evidence type="ECO:0000259" key="15">
    <source>
        <dbReference type="PROSITE" id="PS51204"/>
    </source>
</evidence>
<keyword evidence="9" id="KW-0010">Activator</keyword>
<feature type="region of interest" description="Disordered" evidence="12">
    <location>
        <begin position="454"/>
        <end position="488"/>
    </location>
</feature>
<dbReference type="Gene3D" id="3.40.50.10810">
    <property type="entry name" value="Tandem AAA-ATPase domain"/>
    <property type="match status" value="1"/>
</dbReference>
<comment type="subcellular location">
    <subcellularLocation>
        <location evidence="1">Nucleus</location>
    </subcellularLocation>
</comment>
<feature type="compositionally biased region" description="Basic residues" evidence="12">
    <location>
        <begin position="1227"/>
        <end position="1239"/>
    </location>
</feature>
<dbReference type="AlphaFoldDB" id="A0AAN9TTP6"/>
<dbReference type="SMART" id="SM00573">
    <property type="entry name" value="HSA"/>
    <property type="match status" value="1"/>
</dbReference>
<evidence type="ECO:0000256" key="8">
    <source>
        <dbReference type="ARBA" id="ARBA00023117"/>
    </source>
</evidence>
<dbReference type="CDD" id="cd22541">
    <property type="entry name" value="SP5_N"/>
    <property type="match status" value="1"/>
</dbReference>
<dbReference type="EMBL" id="JBBCAQ010000007">
    <property type="protein sequence ID" value="KAK7602701.1"/>
    <property type="molecule type" value="Genomic_DNA"/>
</dbReference>
<feature type="region of interest" description="Disordered" evidence="12">
    <location>
        <begin position="1"/>
        <end position="83"/>
    </location>
</feature>
<feature type="compositionally biased region" description="Acidic residues" evidence="12">
    <location>
        <begin position="1242"/>
        <end position="1252"/>
    </location>
</feature>
<evidence type="ECO:0000259" key="13">
    <source>
        <dbReference type="PROSITE" id="PS51192"/>
    </source>
</evidence>
<evidence type="ECO:0000313" key="17">
    <source>
        <dbReference type="EMBL" id="KAK7602701.1"/>
    </source>
</evidence>
<keyword evidence="18" id="KW-1185">Reference proteome</keyword>
<evidence type="ECO:0000256" key="7">
    <source>
        <dbReference type="ARBA" id="ARBA00023015"/>
    </source>
</evidence>
<dbReference type="InterPro" id="IPR027417">
    <property type="entry name" value="P-loop_NTPase"/>
</dbReference>